<dbReference type="InParanoid" id="A0A0D0DZT9"/>
<evidence type="ECO:0000313" key="2">
    <source>
        <dbReference type="EMBL" id="KIK92769.1"/>
    </source>
</evidence>
<feature type="compositionally biased region" description="Low complexity" evidence="1">
    <location>
        <begin position="122"/>
        <end position="132"/>
    </location>
</feature>
<feature type="region of interest" description="Disordered" evidence="1">
    <location>
        <begin position="107"/>
        <end position="134"/>
    </location>
</feature>
<dbReference type="EMBL" id="KN825245">
    <property type="protein sequence ID" value="KIK92769.1"/>
    <property type="molecule type" value="Genomic_DNA"/>
</dbReference>
<dbReference type="HOGENOM" id="CLU_1156718_0_0_1"/>
<organism evidence="2 3">
    <name type="scientific">Paxillus rubicundulus Ve08.2h10</name>
    <dbReference type="NCBI Taxonomy" id="930991"/>
    <lineage>
        <taxon>Eukaryota</taxon>
        <taxon>Fungi</taxon>
        <taxon>Dikarya</taxon>
        <taxon>Basidiomycota</taxon>
        <taxon>Agaricomycotina</taxon>
        <taxon>Agaricomycetes</taxon>
        <taxon>Agaricomycetidae</taxon>
        <taxon>Boletales</taxon>
        <taxon>Paxilineae</taxon>
        <taxon>Paxillaceae</taxon>
        <taxon>Paxillus</taxon>
    </lineage>
</organism>
<reference evidence="2 3" key="1">
    <citation type="submission" date="2014-04" db="EMBL/GenBank/DDBJ databases">
        <authorList>
            <consortium name="DOE Joint Genome Institute"/>
            <person name="Kuo A."/>
            <person name="Kohler A."/>
            <person name="Jargeat P."/>
            <person name="Nagy L.G."/>
            <person name="Floudas D."/>
            <person name="Copeland A."/>
            <person name="Barry K.W."/>
            <person name="Cichocki N."/>
            <person name="Veneault-Fourrey C."/>
            <person name="LaButti K."/>
            <person name="Lindquist E.A."/>
            <person name="Lipzen A."/>
            <person name="Lundell T."/>
            <person name="Morin E."/>
            <person name="Murat C."/>
            <person name="Sun H."/>
            <person name="Tunlid A."/>
            <person name="Henrissat B."/>
            <person name="Grigoriev I.V."/>
            <person name="Hibbett D.S."/>
            <person name="Martin F."/>
            <person name="Nordberg H.P."/>
            <person name="Cantor M.N."/>
            <person name="Hua S.X."/>
        </authorList>
    </citation>
    <scope>NUCLEOTIDE SEQUENCE [LARGE SCALE GENOMIC DNA]</scope>
    <source>
        <strain evidence="2 3">Ve08.2h10</strain>
    </source>
</reference>
<name>A0A0D0DZT9_9AGAM</name>
<sequence>MLATPLDVRVREFAVPDRDRATTVFLPPPTPSLSPLGTDTLLSSSVTPLHATLSMEATYHTNLSRAPTTDANQTRHVHDPWSRGKWTGVPIRAIIPLPRRAQLALRSAPLNQSDSDVRGDAATRTSSTRATSESILPLTGQGVNFWDNDNNSDRLLRDDMDSGDDSEENESHAVVAINHEVECCSFESITAAVGLSSWSFEELRVECYAQSFIARGGKPLPVDKPSLAIPPAFVPRPVRR</sequence>
<accession>A0A0D0DZT9</accession>
<evidence type="ECO:0000313" key="3">
    <source>
        <dbReference type="Proteomes" id="UP000054538"/>
    </source>
</evidence>
<dbReference type="Proteomes" id="UP000054538">
    <property type="component" value="Unassembled WGS sequence"/>
</dbReference>
<dbReference type="OrthoDB" id="2604709at2759"/>
<gene>
    <name evidence="2" type="ORF">PAXRUDRAFT_34370</name>
</gene>
<dbReference type="AlphaFoldDB" id="A0A0D0DZT9"/>
<reference evidence="3" key="2">
    <citation type="submission" date="2015-01" db="EMBL/GenBank/DDBJ databases">
        <title>Evolutionary Origins and Diversification of the Mycorrhizal Mutualists.</title>
        <authorList>
            <consortium name="DOE Joint Genome Institute"/>
            <consortium name="Mycorrhizal Genomics Consortium"/>
            <person name="Kohler A."/>
            <person name="Kuo A."/>
            <person name="Nagy L.G."/>
            <person name="Floudas D."/>
            <person name="Copeland A."/>
            <person name="Barry K.W."/>
            <person name="Cichocki N."/>
            <person name="Veneault-Fourrey C."/>
            <person name="LaButti K."/>
            <person name="Lindquist E.A."/>
            <person name="Lipzen A."/>
            <person name="Lundell T."/>
            <person name="Morin E."/>
            <person name="Murat C."/>
            <person name="Riley R."/>
            <person name="Ohm R."/>
            <person name="Sun H."/>
            <person name="Tunlid A."/>
            <person name="Henrissat B."/>
            <person name="Grigoriev I.V."/>
            <person name="Hibbett D.S."/>
            <person name="Martin F."/>
        </authorList>
    </citation>
    <scope>NUCLEOTIDE SEQUENCE [LARGE SCALE GENOMIC DNA]</scope>
    <source>
        <strain evidence="3">Ve08.2h10</strain>
    </source>
</reference>
<evidence type="ECO:0000256" key="1">
    <source>
        <dbReference type="SAM" id="MobiDB-lite"/>
    </source>
</evidence>
<keyword evidence="3" id="KW-1185">Reference proteome</keyword>
<proteinExistence type="predicted"/>
<protein>
    <submittedName>
        <fullName evidence="2">Uncharacterized protein</fullName>
    </submittedName>
</protein>